<proteinExistence type="predicted"/>
<organism evidence="1 2">
    <name type="scientific">Spongiactinospora gelatinilytica</name>
    <dbReference type="NCBI Taxonomy" id="2666298"/>
    <lineage>
        <taxon>Bacteria</taxon>
        <taxon>Bacillati</taxon>
        <taxon>Actinomycetota</taxon>
        <taxon>Actinomycetes</taxon>
        <taxon>Streptosporangiales</taxon>
        <taxon>Streptosporangiaceae</taxon>
        <taxon>Spongiactinospora</taxon>
    </lineage>
</organism>
<dbReference type="AlphaFoldDB" id="A0A2W2H835"/>
<keyword evidence="2" id="KW-1185">Reference proteome</keyword>
<dbReference type="RefSeq" id="WP_111166712.1">
    <property type="nucleotide sequence ID" value="NZ_POUA01000051.1"/>
</dbReference>
<dbReference type="EMBL" id="POUA01000051">
    <property type="protein sequence ID" value="PZG50999.1"/>
    <property type="molecule type" value="Genomic_DNA"/>
</dbReference>
<gene>
    <name evidence="1" type="ORF">C1I98_09510</name>
</gene>
<reference evidence="1 2" key="1">
    <citation type="submission" date="2018-01" db="EMBL/GenBank/DDBJ databases">
        <title>Draft genome sequence of Sphaerisporangium sp. 7K107.</title>
        <authorList>
            <person name="Sahin N."/>
            <person name="Saygin H."/>
            <person name="Ay H."/>
        </authorList>
    </citation>
    <scope>NUCLEOTIDE SEQUENCE [LARGE SCALE GENOMIC DNA]</scope>
    <source>
        <strain evidence="1 2">7K107</strain>
    </source>
</reference>
<protein>
    <submittedName>
        <fullName evidence="1">Uncharacterized protein</fullName>
    </submittedName>
</protein>
<accession>A0A2W2H835</accession>
<name>A0A2W2H835_9ACTN</name>
<evidence type="ECO:0000313" key="2">
    <source>
        <dbReference type="Proteomes" id="UP000248544"/>
    </source>
</evidence>
<sequence length="159" mass="17555">MTERMTEGDEQPAPHAEVEQVWPEDGEIRVLGRLHGLTAAAPQRGWLVQCALRGPRGLSLEHPASVSGEAFEAVVPIAALAPPEAPGKGVWDLYLVHHLVHGGERLRVGRRLDDIRAKNTIMIYPAQTFPADGGRVDVRPRYTVHENLSVDYQRVTETT</sequence>
<dbReference type="Proteomes" id="UP000248544">
    <property type="component" value="Unassembled WGS sequence"/>
</dbReference>
<evidence type="ECO:0000313" key="1">
    <source>
        <dbReference type="EMBL" id="PZG50999.1"/>
    </source>
</evidence>
<comment type="caution">
    <text evidence="1">The sequence shown here is derived from an EMBL/GenBank/DDBJ whole genome shotgun (WGS) entry which is preliminary data.</text>
</comment>